<feature type="transmembrane region" description="Helical" evidence="1">
    <location>
        <begin position="6"/>
        <end position="24"/>
    </location>
</feature>
<dbReference type="EMBL" id="MFSV01000177">
    <property type="protein sequence ID" value="OGI56733.1"/>
    <property type="molecule type" value="Genomic_DNA"/>
</dbReference>
<dbReference type="PANTHER" id="PTHR43031">
    <property type="entry name" value="FAD-DEPENDENT OXIDOREDUCTASE"/>
    <property type="match status" value="1"/>
</dbReference>
<keyword evidence="1" id="KW-0812">Transmembrane</keyword>
<dbReference type="Proteomes" id="UP000177950">
    <property type="component" value="Unassembled WGS sequence"/>
</dbReference>
<dbReference type="InterPro" id="IPR001763">
    <property type="entry name" value="Rhodanese-like_dom"/>
</dbReference>
<dbReference type="InterPro" id="IPR036873">
    <property type="entry name" value="Rhodanese-like_dom_sf"/>
</dbReference>
<sequence length="116" mass="12946">MQFVIQNWYLFLALVVIVYLLLAGPITRSLLGIKTLPVSQAVQLMNHESAVVVDVREPDEFRTGHIPNAINIPLGSLTERIKDIEKYKTTPVLLSCRTSQRSARAATILSKRGFIA</sequence>
<keyword evidence="1" id="KW-1133">Transmembrane helix</keyword>
<dbReference type="SMART" id="SM00450">
    <property type="entry name" value="RHOD"/>
    <property type="match status" value="1"/>
</dbReference>
<dbReference type="CDD" id="cd00158">
    <property type="entry name" value="RHOD"/>
    <property type="match status" value="1"/>
</dbReference>
<organism evidence="3 4">
    <name type="scientific">Candidatus Muproteobacteria bacterium RBG_19FT_COMBO_61_10</name>
    <dbReference type="NCBI Taxonomy" id="1817761"/>
    <lineage>
        <taxon>Bacteria</taxon>
        <taxon>Pseudomonadati</taxon>
        <taxon>Pseudomonadota</taxon>
        <taxon>Candidatus Muproteobacteria</taxon>
    </lineage>
</organism>
<gene>
    <name evidence="3" type="ORF">A2V58_06230</name>
</gene>
<protein>
    <recommendedName>
        <fullName evidence="2">Rhodanese domain-containing protein</fullName>
    </recommendedName>
</protein>
<dbReference type="InterPro" id="IPR050229">
    <property type="entry name" value="GlpE_sulfurtransferase"/>
</dbReference>
<feature type="domain" description="Rhodanese" evidence="2">
    <location>
        <begin position="46"/>
        <end position="114"/>
    </location>
</feature>
<name>A0A1F6UHA1_9PROT</name>
<dbReference type="Pfam" id="PF00581">
    <property type="entry name" value="Rhodanese"/>
    <property type="match status" value="1"/>
</dbReference>
<dbReference type="PROSITE" id="PS50206">
    <property type="entry name" value="RHODANESE_3"/>
    <property type="match status" value="1"/>
</dbReference>
<evidence type="ECO:0000313" key="4">
    <source>
        <dbReference type="Proteomes" id="UP000177950"/>
    </source>
</evidence>
<proteinExistence type="predicted"/>
<keyword evidence="1" id="KW-0472">Membrane</keyword>
<evidence type="ECO:0000256" key="1">
    <source>
        <dbReference type="SAM" id="Phobius"/>
    </source>
</evidence>
<comment type="caution">
    <text evidence="3">The sequence shown here is derived from an EMBL/GenBank/DDBJ whole genome shotgun (WGS) entry which is preliminary data.</text>
</comment>
<dbReference type="SUPFAM" id="SSF52821">
    <property type="entry name" value="Rhodanese/Cell cycle control phosphatase"/>
    <property type="match status" value="1"/>
</dbReference>
<feature type="non-terminal residue" evidence="3">
    <location>
        <position position="116"/>
    </location>
</feature>
<reference evidence="3 4" key="1">
    <citation type="journal article" date="2016" name="Nat. Commun.">
        <title>Thousands of microbial genomes shed light on interconnected biogeochemical processes in an aquifer system.</title>
        <authorList>
            <person name="Anantharaman K."/>
            <person name="Brown C.T."/>
            <person name="Hug L.A."/>
            <person name="Sharon I."/>
            <person name="Castelle C.J."/>
            <person name="Probst A.J."/>
            <person name="Thomas B.C."/>
            <person name="Singh A."/>
            <person name="Wilkins M.J."/>
            <person name="Karaoz U."/>
            <person name="Brodie E.L."/>
            <person name="Williams K.H."/>
            <person name="Hubbard S.S."/>
            <person name="Banfield J.F."/>
        </authorList>
    </citation>
    <scope>NUCLEOTIDE SEQUENCE [LARGE SCALE GENOMIC DNA]</scope>
</reference>
<evidence type="ECO:0000259" key="2">
    <source>
        <dbReference type="PROSITE" id="PS50206"/>
    </source>
</evidence>
<dbReference type="Gene3D" id="3.40.250.10">
    <property type="entry name" value="Rhodanese-like domain"/>
    <property type="match status" value="1"/>
</dbReference>
<dbReference type="PANTHER" id="PTHR43031:SF18">
    <property type="entry name" value="RHODANESE-RELATED SULFURTRANSFERASES"/>
    <property type="match status" value="1"/>
</dbReference>
<accession>A0A1F6UHA1</accession>
<dbReference type="AlphaFoldDB" id="A0A1F6UHA1"/>
<evidence type="ECO:0000313" key="3">
    <source>
        <dbReference type="EMBL" id="OGI56733.1"/>
    </source>
</evidence>